<dbReference type="InterPro" id="IPR012334">
    <property type="entry name" value="Pectin_lyas_fold"/>
</dbReference>
<dbReference type="SUPFAM" id="SSF51126">
    <property type="entry name" value="Pectin lyase-like"/>
    <property type="match status" value="1"/>
</dbReference>
<accession>A0A9D5A8K0</accession>
<evidence type="ECO:0000256" key="2">
    <source>
        <dbReference type="ARBA" id="ARBA00005184"/>
    </source>
</evidence>
<comment type="pathway">
    <text evidence="2 14">Glycan metabolism; pectin degradation; 2-dehydro-3-deoxy-D-gluconate from pectin: step 1/5.</text>
</comment>
<dbReference type="EC" id="3.1.1.11" evidence="5 14"/>
<dbReference type="GO" id="GO:0004857">
    <property type="term" value="F:enzyme inhibitor activity"/>
    <property type="evidence" value="ECO:0007669"/>
    <property type="project" value="InterPro"/>
</dbReference>
<comment type="caution">
    <text evidence="16">The sequence shown here is derived from an EMBL/GenBank/DDBJ whole genome shotgun (WGS) entry which is preliminary data.</text>
</comment>
<protein>
    <recommendedName>
        <fullName evidence="5 14">Pectinesterase</fullName>
        <ecNumber evidence="5 14">3.1.1.11</ecNumber>
    </recommendedName>
</protein>
<feature type="domain" description="Pectinesterase inhibitor" evidence="15">
    <location>
        <begin position="41"/>
        <end position="195"/>
    </location>
</feature>
<reference evidence="16 17" key="1">
    <citation type="journal article" date="2022" name="Nat. Genet.">
        <title>Improved pea reference genome and pan-genome highlight genomic features and evolutionary characteristics.</title>
        <authorList>
            <person name="Yang T."/>
            <person name="Liu R."/>
            <person name="Luo Y."/>
            <person name="Hu S."/>
            <person name="Wang D."/>
            <person name="Wang C."/>
            <person name="Pandey M.K."/>
            <person name="Ge S."/>
            <person name="Xu Q."/>
            <person name="Li N."/>
            <person name="Li G."/>
            <person name="Huang Y."/>
            <person name="Saxena R.K."/>
            <person name="Ji Y."/>
            <person name="Li M."/>
            <person name="Yan X."/>
            <person name="He Y."/>
            <person name="Liu Y."/>
            <person name="Wang X."/>
            <person name="Xiang C."/>
            <person name="Varshney R.K."/>
            <person name="Ding H."/>
            <person name="Gao S."/>
            <person name="Zong X."/>
        </authorList>
    </citation>
    <scope>NUCLEOTIDE SEQUENCE [LARGE SCALE GENOMIC DNA]</scope>
    <source>
        <strain evidence="16 17">cv. Zhongwan 6</strain>
    </source>
</reference>
<dbReference type="GO" id="GO:0045490">
    <property type="term" value="P:pectin catabolic process"/>
    <property type="evidence" value="ECO:0007669"/>
    <property type="project" value="UniProtKB-UniRule"/>
</dbReference>
<evidence type="ECO:0000259" key="15">
    <source>
        <dbReference type="SMART" id="SM00856"/>
    </source>
</evidence>
<dbReference type="Proteomes" id="UP001058974">
    <property type="component" value="Chromosome 6"/>
</dbReference>
<comment type="function">
    <text evidence="12">Acts in the modification of cell walls via demethylesterification of cell wall pectin.</text>
</comment>
<evidence type="ECO:0000256" key="5">
    <source>
        <dbReference type="ARBA" id="ARBA00013229"/>
    </source>
</evidence>
<dbReference type="OrthoDB" id="2019149at2759"/>
<evidence type="ECO:0000256" key="14">
    <source>
        <dbReference type="RuleBase" id="RU000589"/>
    </source>
</evidence>
<keyword evidence="9" id="KW-1015">Disulfide bond</keyword>
<evidence type="ECO:0000256" key="12">
    <source>
        <dbReference type="ARBA" id="ARBA00057335"/>
    </source>
</evidence>
<dbReference type="GO" id="GO:0030599">
    <property type="term" value="F:pectinesterase activity"/>
    <property type="evidence" value="ECO:0007669"/>
    <property type="project" value="UniProtKB-UniRule"/>
</dbReference>
<organism evidence="16 17">
    <name type="scientific">Pisum sativum</name>
    <name type="common">Garden pea</name>
    <name type="synonym">Lathyrus oleraceus</name>
    <dbReference type="NCBI Taxonomy" id="3888"/>
    <lineage>
        <taxon>Eukaryota</taxon>
        <taxon>Viridiplantae</taxon>
        <taxon>Streptophyta</taxon>
        <taxon>Embryophyta</taxon>
        <taxon>Tracheophyta</taxon>
        <taxon>Spermatophyta</taxon>
        <taxon>Magnoliopsida</taxon>
        <taxon>eudicotyledons</taxon>
        <taxon>Gunneridae</taxon>
        <taxon>Pentapetalae</taxon>
        <taxon>rosids</taxon>
        <taxon>fabids</taxon>
        <taxon>Fabales</taxon>
        <taxon>Fabaceae</taxon>
        <taxon>Papilionoideae</taxon>
        <taxon>50 kb inversion clade</taxon>
        <taxon>NPAAA clade</taxon>
        <taxon>Hologalegina</taxon>
        <taxon>IRL clade</taxon>
        <taxon>Fabeae</taxon>
        <taxon>Lathyrus</taxon>
    </lineage>
</organism>
<evidence type="ECO:0000313" key="16">
    <source>
        <dbReference type="EMBL" id="KAI5398916.1"/>
    </source>
</evidence>
<evidence type="ECO:0000256" key="13">
    <source>
        <dbReference type="PROSITE-ProRule" id="PRU10040"/>
    </source>
</evidence>
<comment type="catalytic activity">
    <reaction evidence="11 14">
        <text>[(1-&gt;4)-alpha-D-galacturonosyl methyl ester](n) + n H2O = [(1-&gt;4)-alpha-D-galacturonosyl](n) + n methanol + n H(+)</text>
        <dbReference type="Rhea" id="RHEA:22380"/>
        <dbReference type="Rhea" id="RHEA-COMP:14570"/>
        <dbReference type="Rhea" id="RHEA-COMP:14573"/>
        <dbReference type="ChEBI" id="CHEBI:15377"/>
        <dbReference type="ChEBI" id="CHEBI:15378"/>
        <dbReference type="ChEBI" id="CHEBI:17790"/>
        <dbReference type="ChEBI" id="CHEBI:140522"/>
        <dbReference type="ChEBI" id="CHEBI:140523"/>
        <dbReference type="EC" id="3.1.1.11"/>
    </reaction>
</comment>
<dbReference type="AlphaFoldDB" id="A0A9D5A8K0"/>
<dbReference type="SUPFAM" id="SSF101148">
    <property type="entry name" value="Plant invertase/pectin methylesterase inhibitor"/>
    <property type="match status" value="1"/>
</dbReference>
<keyword evidence="17" id="KW-1185">Reference proteome</keyword>
<dbReference type="Pfam" id="PF04043">
    <property type="entry name" value="PMEI"/>
    <property type="match status" value="1"/>
</dbReference>
<feature type="signal peptide" evidence="14">
    <location>
        <begin position="1"/>
        <end position="21"/>
    </location>
</feature>
<evidence type="ECO:0000256" key="11">
    <source>
        <dbReference type="ARBA" id="ARBA00047928"/>
    </source>
</evidence>
<evidence type="ECO:0000256" key="1">
    <source>
        <dbReference type="ARBA" id="ARBA00004191"/>
    </source>
</evidence>
<dbReference type="InterPro" id="IPR033131">
    <property type="entry name" value="Pectinesterase_Asp_AS"/>
</dbReference>
<dbReference type="NCBIfam" id="TIGR01614">
    <property type="entry name" value="PME_inhib"/>
    <property type="match status" value="1"/>
</dbReference>
<comment type="similarity">
    <text evidence="4">In the C-terminal section; belongs to the pectinesterase family.</text>
</comment>
<proteinExistence type="inferred from homology"/>
<dbReference type="GO" id="GO:0042545">
    <property type="term" value="P:cell wall modification"/>
    <property type="evidence" value="ECO:0007669"/>
    <property type="project" value="UniProtKB-UniRule"/>
</dbReference>
<dbReference type="InterPro" id="IPR006501">
    <property type="entry name" value="Pectinesterase_inhib_dom"/>
</dbReference>
<dbReference type="Gene3D" id="1.20.140.40">
    <property type="entry name" value="Invertase/pectin methylesterase inhibitor family protein"/>
    <property type="match status" value="1"/>
</dbReference>
<dbReference type="InterPro" id="IPR011050">
    <property type="entry name" value="Pectin_lyase_fold/virulence"/>
</dbReference>
<dbReference type="PANTHER" id="PTHR31707">
    <property type="entry name" value="PECTINESTERASE"/>
    <property type="match status" value="1"/>
</dbReference>
<sequence length="563" mass="61586">MESKVLVSAVSLILVVGVALGVVALVRSNGPGESGGGDLNAHTKAVQAVCQSSDDKKLCVDTLKPVNTSDPNDYIKAVVKTSLESVFKALNLSDKLIIENEKKEQPTKMALEDCKDLLQFAIDELQASTILVNDGQGRNPNDRAADLKNWLGAVIAYQQSCLDGLDTDNEKKLQSELKTGSLDQVEKLTALALDIVTAVSQVLSSLNLDLNVQPTHRRLFDVDSDGYPEWMSGPDRKLLADMRTGAAVTPNVVVAKDGSGQFKTVLEAINSYPPKHVGRYVIYVKAGVYDEYIQIDKKKKSMLIYGDGPTKTIITGKKNVVDGWKTMRSATFSTVAEDFIAKAIAFENTAGANKHQAVALRVQGDRSAFYDCAMRGYQDTLYAHAHRQFYRNCEISGTVDFIFGYGSTLIQNSKIVVRKPEPNQQNIIVADGTIQKNMPTGVVLQNCEIGPEPALQADRLTVRSYLARPWKAYSRAIFMENVIGDLIQPVGFLPWNGNLFLDTCYFAEYANTGPGADVKARVPWSKGVLSKADAMKYTADQWLKGGIWLPATGVPFELGFTKP</sequence>
<keyword evidence="6" id="KW-0134">Cell wall</keyword>
<gene>
    <name evidence="16" type="ORF">KIW84_064336</name>
</gene>
<dbReference type="EMBL" id="JAMSHJ010000006">
    <property type="protein sequence ID" value="KAI5398916.1"/>
    <property type="molecule type" value="Genomic_DNA"/>
</dbReference>
<evidence type="ECO:0000256" key="6">
    <source>
        <dbReference type="ARBA" id="ARBA00022512"/>
    </source>
</evidence>
<dbReference type="Gramene" id="PSAT_LOCUS27442_t1">
    <property type="protein sequence ID" value="CAL5208788.1"/>
    <property type="gene ID" value="PSAT_LOCUS27442"/>
</dbReference>
<keyword evidence="8 14" id="KW-0063">Aspartyl esterase</keyword>
<dbReference type="Gene3D" id="2.160.20.10">
    <property type="entry name" value="Single-stranded right-handed beta-helix, Pectin lyase-like"/>
    <property type="match status" value="1"/>
</dbReference>
<keyword evidence="14" id="KW-0732">Signal</keyword>
<evidence type="ECO:0000256" key="7">
    <source>
        <dbReference type="ARBA" id="ARBA00022801"/>
    </source>
</evidence>
<evidence type="ECO:0000313" key="17">
    <source>
        <dbReference type="Proteomes" id="UP001058974"/>
    </source>
</evidence>
<comment type="subcellular location">
    <subcellularLocation>
        <location evidence="1">Secreted</location>
        <location evidence="1">Cell wall</location>
    </subcellularLocation>
</comment>
<dbReference type="FunFam" id="2.160.20.10:FF:000001">
    <property type="entry name" value="Pectinesterase"/>
    <property type="match status" value="1"/>
</dbReference>
<comment type="similarity">
    <text evidence="3">In the N-terminal section; belongs to the PMEI family.</text>
</comment>
<evidence type="ECO:0000256" key="10">
    <source>
        <dbReference type="ARBA" id="ARBA00023180"/>
    </source>
</evidence>
<evidence type="ECO:0000256" key="8">
    <source>
        <dbReference type="ARBA" id="ARBA00023085"/>
    </source>
</evidence>
<evidence type="ECO:0000256" key="9">
    <source>
        <dbReference type="ARBA" id="ARBA00023157"/>
    </source>
</evidence>
<dbReference type="FunFam" id="1.20.140.40:FF:000001">
    <property type="entry name" value="Pectinesterase"/>
    <property type="match status" value="1"/>
</dbReference>
<dbReference type="InterPro" id="IPR035513">
    <property type="entry name" value="Invertase/methylesterase_inhib"/>
</dbReference>
<dbReference type="Gramene" id="Psat06G0433600-T1">
    <property type="protein sequence ID" value="KAI5398916.1"/>
    <property type="gene ID" value="KIW84_064336"/>
</dbReference>
<keyword evidence="7 14" id="KW-0378">Hydrolase</keyword>
<dbReference type="Pfam" id="PF01095">
    <property type="entry name" value="Pectinesterase"/>
    <property type="match status" value="1"/>
</dbReference>
<name>A0A9D5A8K0_PEA</name>
<dbReference type="InterPro" id="IPR000070">
    <property type="entry name" value="Pectinesterase_cat"/>
</dbReference>
<evidence type="ECO:0000256" key="4">
    <source>
        <dbReference type="ARBA" id="ARBA00007786"/>
    </source>
</evidence>
<keyword evidence="10" id="KW-0325">Glycoprotein</keyword>
<dbReference type="CDD" id="cd15798">
    <property type="entry name" value="PMEI-like_3"/>
    <property type="match status" value="1"/>
</dbReference>
<keyword evidence="6" id="KW-0964">Secreted</keyword>
<feature type="chain" id="PRO_5039755096" description="Pectinesterase" evidence="14">
    <location>
        <begin position="22"/>
        <end position="563"/>
    </location>
</feature>
<feature type="active site" evidence="13">
    <location>
        <position position="400"/>
    </location>
</feature>
<dbReference type="SMART" id="SM00856">
    <property type="entry name" value="PMEI"/>
    <property type="match status" value="1"/>
</dbReference>
<dbReference type="PROSITE" id="PS00503">
    <property type="entry name" value="PECTINESTERASE_2"/>
    <property type="match status" value="1"/>
</dbReference>
<evidence type="ECO:0000256" key="3">
    <source>
        <dbReference type="ARBA" id="ARBA00006027"/>
    </source>
</evidence>